<feature type="compositionally biased region" description="Basic residues" evidence="1">
    <location>
        <begin position="66"/>
        <end position="77"/>
    </location>
</feature>
<feature type="non-terminal residue" evidence="2">
    <location>
        <position position="1"/>
    </location>
</feature>
<dbReference type="AlphaFoldDB" id="A0A6J4JS70"/>
<feature type="compositionally biased region" description="Low complexity" evidence="1">
    <location>
        <begin position="41"/>
        <end position="65"/>
    </location>
</feature>
<reference evidence="2" key="1">
    <citation type="submission" date="2020-02" db="EMBL/GenBank/DDBJ databases">
        <authorList>
            <person name="Meier V. D."/>
        </authorList>
    </citation>
    <scope>NUCLEOTIDE SEQUENCE</scope>
    <source>
        <strain evidence="2">AVDCRST_MAG48</strain>
    </source>
</reference>
<feature type="non-terminal residue" evidence="2">
    <location>
        <position position="77"/>
    </location>
</feature>
<protein>
    <submittedName>
        <fullName evidence="2">Uncharacterized protein</fullName>
    </submittedName>
</protein>
<feature type="compositionally biased region" description="Low complexity" evidence="1">
    <location>
        <begin position="13"/>
        <end position="23"/>
    </location>
</feature>
<name>A0A6J4JS70_9ACTN</name>
<proteinExistence type="predicted"/>
<accession>A0A6J4JS70</accession>
<dbReference type="EMBL" id="CADCTS010000021">
    <property type="protein sequence ID" value="CAA9286049.1"/>
    <property type="molecule type" value="Genomic_DNA"/>
</dbReference>
<evidence type="ECO:0000256" key="1">
    <source>
        <dbReference type="SAM" id="MobiDB-lite"/>
    </source>
</evidence>
<organism evidence="2">
    <name type="scientific">uncultured Friedmanniella sp</name>
    <dbReference type="NCBI Taxonomy" id="335381"/>
    <lineage>
        <taxon>Bacteria</taxon>
        <taxon>Bacillati</taxon>
        <taxon>Actinomycetota</taxon>
        <taxon>Actinomycetes</taxon>
        <taxon>Propionibacteriales</taxon>
        <taxon>Nocardioidaceae</taxon>
        <taxon>Friedmanniella</taxon>
        <taxon>environmental samples</taxon>
    </lineage>
</organism>
<sequence>AARGRPAAERAGRAGLLGEGLPRSRGVRPAVEQPEDPHPGPAQALARLRGAPRPAAQLPGLAGLPARRRTAGRRRGL</sequence>
<evidence type="ECO:0000313" key="2">
    <source>
        <dbReference type="EMBL" id="CAA9286049.1"/>
    </source>
</evidence>
<feature type="region of interest" description="Disordered" evidence="1">
    <location>
        <begin position="1"/>
        <end position="77"/>
    </location>
</feature>
<gene>
    <name evidence="2" type="ORF">AVDCRST_MAG48-134</name>
</gene>
<feature type="compositionally biased region" description="Basic and acidic residues" evidence="1">
    <location>
        <begin position="1"/>
        <end position="12"/>
    </location>
</feature>